<keyword evidence="1" id="KW-0732">Signal</keyword>
<feature type="signal peptide" evidence="1">
    <location>
        <begin position="1"/>
        <end position="18"/>
    </location>
</feature>
<evidence type="ECO:0000259" key="2">
    <source>
        <dbReference type="Pfam" id="PF04536"/>
    </source>
</evidence>
<feature type="chain" id="PRO_5019241436" evidence="1">
    <location>
        <begin position="19"/>
        <end position="168"/>
    </location>
</feature>
<organism evidence="3 4">
    <name type="scientific">Flavobacterium anhuiense</name>
    <dbReference type="NCBI Taxonomy" id="459526"/>
    <lineage>
        <taxon>Bacteria</taxon>
        <taxon>Pseudomonadati</taxon>
        <taxon>Bacteroidota</taxon>
        <taxon>Flavobacteriia</taxon>
        <taxon>Flavobacteriales</taxon>
        <taxon>Flavobacteriaceae</taxon>
        <taxon>Flavobacterium</taxon>
    </lineage>
</organism>
<evidence type="ECO:0000256" key="1">
    <source>
        <dbReference type="SAM" id="SignalP"/>
    </source>
</evidence>
<dbReference type="EMBL" id="JUIV01000001">
    <property type="protein sequence ID" value="RYJ40994.1"/>
    <property type="molecule type" value="Genomic_DNA"/>
</dbReference>
<protein>
    <submittedName>
        <fullName evidence="3">Beta-propeller domain-containing protein, methanol dehydrogenase</fullName>
    </submittedName>
</protein>
<feature type="domain" description="TPM" evidence="2">
    <location>
        <begin position="41"/>
        <end position="163"/>
    </location>
</feature>
<dbReference type="Gene3D" id="3.10.310.50">
    <property type="match status" value="1"/>
</dbReference>
<evidence type="ECO:0000313" key="3">
    <source>
        <dbReference type="EMBL" id="RYJ40994.1"/>
    </source>
</evidence>
<dbReference type="Proteomes" id="UP000290433">
    <property type="component" value="Unassembled WGS sequence"/>
</dbReference>
<reference evidence="3 4" key="1">
    <citation type="submission" date="2014-12" db="EMBL/GenBank/DDBJ databases">
        <title>Genome sequence of Flavobacterium anhuiense RCM74.</title>
        <authorList>
            <person name="Kim J.F."/>
            <person name="Song J.Y."/>
            <person name="Kwak M.-J."/>
            <person name="Lee S.-W."/>
        </authorList>
    </citation>
    <scope>NUCLEOTIDE SEQUENCE [LARGE SCALE GENOMIC DNA]</scope>
    <source>
        <strain evidence="3 4">RCM74</strain>
    </source>
</reference>
<dbReference type="OrthoDB" id="9810918at2"/>
<dbReference type="AlphaFoldDB" id="A0A444W564"/>
<name>A0A444W564_9FLAO</name>
<comment type="caution">
    <text evidence="3">The sequence shown here is derived from an EMBL/GenBank/DDBJ whole genome shotgun (WGS) entry which is preliminary data.</text>
</comment>
<dbReference type="InterPro" id="IPR007621">
    <property type="entry name" value="TPM_dom"/>
</dbReference>
<accession>A0A444W564</accession>
<dbReference type="Pfam" id="PF04536">
    <property type="entry name" value="TPM_phosphatase"/>
    <property type="match status" value="1"/>
</dbReference>
<sequence>MKKLFFTLVLLSSVLLSAQTKNDTDFASQLKNSFSGSTDCVNDFEKILAPAELQSLNTTLNGFEKKYLYKIVVITTPSYAPFQSLEEYTLELDKFLSKDPRLDPTLLIILSKKLRQIQVISVDFIKYKLSTEDTQNIIGTYSVPELKKGNYYKALELASNEFMKKLQP</sequence>
<gene>
    <name evidence="3" type="ORF">NU08_0431</name>
</gene>
<evidence type="ECO:0000313" key="4">
    <source>
        <dbReference type="Proteomes" id="UP000290433"/>
    </source>
</evidence>
<proteinExistence type="predicted"/>
<dbReference type="RefSeq" id="WP_129745634.1">
    <property type="nucleotide sequence ID" value="NZ_JUIV01000001.1"/>
</dbReference>